<organism evidence="1">
    <name type="scientific">Lepeophtheirus salmonis</name>
    <name type="common">Salmon louse</name>
    <name type="synonym">Caligus salmonis</name>
    <dbReference type="NCBI Taxonomy" id="72036"/>
    <lineage>
        <taxon>Eukaryota</taxon>
        <taxon>Metazoa</taxon>
        <taxon>Ecdysozoa</taxon>
        <taxon>Arthropoda</taxon>
        <taxon>Crustacea</taxon>
        <taxon>Multicrustacea</taxon>
        <taxon>Hexanauplia</taxon>
        <taxon>Copepoda</taxon>
        <taxon>Siphonostomatoida</taxon>
        <taxon>Caligidae</taxon>
        <taxon>Lepeophtheirus</taxon>
    </lineage>
</organism>
<dbReference type="EMBL" id="HACA01000014">
    <property type="protein sequence ID" value="CDW17375.1"/>
    <property type="molecule type" value="Transcribed_RNA"/>
</dbReference>
<protein>
    <submittedName>
        <fullName evidence="1">Uncharacterized protein</fullName>
    </submittedName>
</protein>
<evidence type="ECO:0000313" key="1">
    <source>
        <dbReference type="EMBL" id="CDW17375.1"/>
    </source>
</evidence>
<sequence>IEREKKAQNKLVVSQFFPTKKLLSNNIFVKYLNQLINIQNADERKRKGVIDS</sequence>
<name>A0A0K2SVC4_LEPSM</name>
<reference evidence="1" key="1">
    <citation type="submission" date="2014-05" db="EMBL/GenBank/DDBJ databases">
        <authorList>
            <person name="Chronopoulou M."/>
        </authorList>
    </citation>
    <scope>NUCLEOTIDE SEQUENCE</scope>
    <source>
        <tissue evidence="1">Whole organism</tissue>
    </source>
</reference>
<dbReference type="AlphaFoldDB" id="A0A0K2SVC4"/>
<feature type="non-terminal residue" evidence="1">
    <location>
        <position position="1"/>
    </location>
</feature>
<accession>A0A0K2SVC4</accession>
<proteinExistence type="predicted"/>